<reference evidence="12" key="1">
    <citation type="submission" date="2020-04" db="EMBL/GenBank/DDBJ databases">
        <title>Deep metagenomics examines the oral microbiome during advanced dental caries in children, revealing novel taxa and co-occurrences with host molecules.</title>
        <authorList>
            <person name="Baker J.L."/>
            <person name="Morton J.T."/>
            <person name="Dinis M."/>
            <person name="Alvarez R."/>
            <person name="Tran N.C."/>
            <person name="Knight R."/>
            <person name="Edlund A."/>
        </authorList>
    </citation>
    <scope>NUCLEOTIDE SEQUENCE</scope>
    <source>
        <strain evidence="12">JCVI_29_bin.11</strain>
    </source>
</reference>
<evidence type="ECO:0000313" key="13">
    <source>
        <dbReference type="Proteomes" id="UP000713964"/>
    </source>
</evidence>
<dbReference type="InterPro" id="IPR040980">
    <property type="entry name" value="SWI2_SNF2"/>
</dbReference>
<evidence type="ECO:0000256" key="8">
    <source>
        <dbReference type="ARBA" id="ARBA00022801"/>
    </source>
</evidence>
<dbReference type="Gene3D" id="3.40.50.300">
    <property type="entry name" value="P-loop containing nucleotide triphosphate hydrolases"/>
    <property type="match status" value="2"/>
</dbReference>
<evidence type="ECO:0000256" key="5">
    <source>
        <dbReference type="ARBA" id="ARBA00022741"/>
    </source>
</evidence>
<keyword evidence="6 11" id="KW-0680">Restriction system</keyword>
<dbReference type="GO" id="GO:0009035">
    <property type="term" value="F:type I site-specific deoxyribonuclease activity"/>
    <property type="evidence" value="ECO:0007669"/>
    <property type="project" value="UniProtKB-EC"/>
</dbReference>
<dbReference type="PROSITE" id="PS51192">
    <property type="entry name" value="HELICASE_ATP_BIND_1"/>
    <property type="match status" value="1"/>
</dbReference>
<sequence length="1142" mass="131180">METVPNYPYLSEGSRDRVLTSDTYTVIGDREKAPGYDEWKTAQTLHSSAQTESQLERELIRVLRAQGYEYLPRLTDEAALIRNLREQLERLNTRPEEGAYGPNSGFHFSDEEFDRLLNRHIARYNDGILEKAKLIQEERRINFYLDDGTPRNIILIDAVNPARNRMQVINQYRVPDDQGKTLNRYDVTILINGLPLVHIELKRRSISIRRAFQQIERYQGEGFQQDTYRLFEYAQIFIISNGVDTKYYSNTVRHKHIEDQRKASRKVASGGSAGKSFEFTSYWADSKNNRIGDLMLFARTFLNKRTIANILTRYCILTVDEDLLVMRPYQIAATERIINRVEIANNDPKRLGTKEAGGYIWHTTGSGKTLTSFKTARRLAETGLVEKVIFVVDRKDLDYQTMLEYNNFQADSVSSTGSTRELGERLADSGTGIVVTTIHKLSNLISAEPKHPVYRQRVVIIFDECHRSQFGAMHRSIRKRFTKYSMFGFTGTPIFDENSAGGPGTTTVEIFGDRLHSYTVVDAINDKNVLPFHMEYTITNATYSDEEKSAYQLECIMEGSEQPNPKDIEKYLQSKEALENPQRIEAIATYILDNYDRKTNQRAGRNYDLKRIRDITDPVTGAKSREPYTVTVRGFNSILATSSIDAACTYYDTINTLQEERIADGVLDPAKKLKVAIIYTQGNGSQLFDTFGEEENYEFPTAGSAEQNRMAGFLEDYNTMFSTNFSADGKSFDNYYKDVSRRMKTRELDVLIVVNMFLTGFDSKTVNTLWVDKNLKSHGLVQAFSRTNRILNSLKPSGNIVCFRDLEEATNDAFALYGDYTAGANAGSGLETPWNIVLTRPYKEAHIEYCKVVDELREEFPVDAGGNIIADTPEQKVRYVELINQVLTLQNELEVFDEFIRDGSAQLISDYDMQGYLGKYNDIREEAREARDYDGELTNPDGGDELGPDPWYDQITFEVELLKQQNMDVYFILELVAKARAERDNARDQKESQEYTERRIEEFRKIVHRAVRSDNELRNSGDIIEDYFEKYLTEPTVDAEGSEDVHERFRIYVTERRVSEEDFIVQEEELKREETRRVVNRALREGNRSIIGKVSRLIKSKMSFFGGALGGPDLEDAAVKRQRVQNKLEKHIGRFMPFLGGR</sequence>
<dbReference type="Pfam" id="PF18766">
    <property type="entry name" value="SWI2_SNF2"/>
    <property type="match status" value="1"/>
</dbReference>
<keyword evidence="4" id="KW-0540">Nuclease</keyword>
<dbReference type="GO" id="GO:0003677">
    <property type="term" value="F:DNA binding"/>
    <property type="evidence" value="ECO:0007669"/>
    <property type="project" value="UniProtKB-KW"/>
</dbReference>
<dbReference type="InterPro" id="IPR051268">
    <property type="entry name" value="Type-I_R_enzyme_R_subunit"/>
</dbReference>
<dbReference type="Pfam" id="PF04313">
    <property type="entry name" value="HSDR_N"/>
    <property type="match status" value="1"/>
</dbReference>
<comment type="similarity">
    <text evidence="2 11">Belongs to the HsdR family.</text>
</comment>
<dbReference type="CDD" id="cd18800">
    <property type="entry name" value="SF2_C_EcoR124I-like"/>
    <property type="match status" value="1"/>
</dbReference>
<comment type="catalytic activity">
    <reaction evidence="1 11">
        <text>Endonucleolytic cleavage of DNA to give random double-stranded fragments with terminal 5'-phosphates, ATP is simultaneously hydrolyzed.</text>
        <dbReference type="EC" id="3.1.21.3"/>
    </reaction>
</comment>
<dbReference type="SUPFAM" id="SSF52540">
    <property type="entry name" value="P-loop containing nucleoside triphosphate hydrolases"/>
    <property type="match status" value="2"/>
</dbReference>
<dbReference type="CDD" id="cd22332">
    <property type="entry name" value="HsdR_N"/>
    <property type="match status" value="1"/>
</dbReference>
<dbReference type="Gene3D" id="3.90.1570.50">
    <property type="match status" value="1"/>
</dbReference>
<evidence type="ECO:0000256" key="3">
    <source>
        <dbReference type="ARBA" id="ARBA00011296"/>
    </source>
</evidence>
<comment type="function">
    <text evidence="11">Subunit R is required for both nuclease and ATPase activities, but not for modification.</text>
</comment>
<dbReference type="InterPro" id="IPR027417">
    <property type="entry name" value="P-loop_NTPase"/>
</dbReference>
<keyword evidence="9 11" id="KW-0067">ATP-binding</keyword>
<dbReference type="InterPro" id="IPR055180">
    <property type="entry name" value="HsdR_RecA-like_helicase_dom_2"/>
</dbReference>
<gene>
    <name evidence="12" type="ORF">HXO58_09350</name>
</gene>
<organism evidence="12 13">
    <name type="scientific">Rothia mucilaginosa</name>
    <dbReference type="NCBI Taxonomy" id="43675"/>
    <lineage>
        <taxon>Bacteria</taxon>
        <taxon>Bacillati</taxon>
        <taxon>Actinomycetota</taxon>
        <taxon>Actinomycetes</taxon>
        <taxon>Micrococcales</taxon>
        <taxon>Micrococcaceae</taxon>
        <taxon>Rothia</taxon>
    </lineage>
</organism>
<proteinExistence type="inferred from homology"/>
<keyword evidence="8 11" id="KW-0378">Hydrolase</keyword>
<dbReference type="EMBL" id="JABZXL010000037">
    <property type="protein sequence ID" value="MBF1660017.1"/>
    <property type="molecule type" value="Genomic_DNA"/>
</dbReference>
<dbReference type="SMART" id="SM00487">
    <property type="entry name" value="DEXDc"/>
    <property type="match status" value="1"/>
</dbReference>
<keyword evidence="10 11" id="KW-0238">DNA-binding</keyword>
<dbReference type="GO" id="GO:0009307">
    <property type="term" value="P:DNA restriction-modification system"/>
    <property type="evidence" value="ECO:0007669"/>
    <property type="project" value="UniProtKB-KW"/>
</dbReference>
<dbReference type="NCBIfam" id="TIGR00348">
    <property type="entry name" value="hsdR"/>
    <property type="match status" value="1"/>
</dbReference>
<accession>A0A930PNA7</accession>
<comment type="subunit">
    <text evidence="3 11">The type I restriction/modification system is composed of three polypeptides R, M and S.</text>
</comment>
<evidence type="ECO:0000256" key="10">
    <source>
        <dbReference type="ARBA" id="ARBA00023125"/>
    </source>
</evidence>
<name>A0A930PNA7_9MICC</name>
<keyword evidence="5 11" id="KW-0547">Nucleotide-binding</keyword>
<dbReference type="InterPro" id="IPR004473">
    <property type="entry name" value="Restrct_endonuc_typeI_HsdR"/>
</dbReference>
<dbReference type="InterPro" id="IPR022625">
    <property type="entry name" value="TypeI_RM_Rsu_C"/>
</dbReference>
<protein>
    <recommendedName>
        <fullName evidence="11">Type I restriction enzyme endonuclease subunit</fullName>
        <shortName evidence="11">R protein</shortName>
        <ecNumber evidence="11">3.1.21.3</ecNumber>
    </recommendedName>
</protein>
<dbReference type="Gene3D" id="1.20.58.2040">
    <property type="match status" value="1"/>
</dbReference>
<dbReference type="Pfam" id="PF22679">
    <property type="entry name" value="T1R_D3-like"/>
    <property type="match status" value="1"/>
</dbReference>
<dbReference type="PANTHER" id="PTHR30195:SF16">
    <property type="entry name" value="TYPE I RESTRICTION ENZYME ENDONUCLEASE SUBUNIT"/>
    <property type="match status" value="1"/>
</dbReference>
<dbReference type="InterPro" id="IPR007409">
    <property type="entry name" value="Restrct_endonuc_type1_HsdR_N"/>
</dbReference>
<evidence type="ECO:0000256" key="4">
    <source>
        <dbReference type="ARBA" id="ARBA00022722"/>
    </source>
</evidence>
<evidence type="ECO:0000313" key="12">
    <source>
        <dbReference type="EMBL" id="MBF1660017.1"/>
    </source>
</evidence>
<dbReference type="AlphaFoldDB" id="A0A930PNA7"/>
<dbReference type="EC" id="3.1.21.3" evidence="11"/>
<dbReference type="Proteomes" id="UP000713964">
    <property type="component" value="Unassembled WGS sequence"/>
</dbReference>
<dbReference type="InterPro" id="IPR014001">
    <property type="entry name" value="Helicase_ATP-bd"/>
</dbReference>
<evidence type="ECO:0000256" key="11">
    <source>
        <dbReference type="RuleBase" id="RU364115"/>
    </source>
</evidence>
<dbReference type="CDD" id="cd18030">
    <property type="entry name" value="DEXHc_RE_I_HsdR"/>
    <property type="match status" value="1"/>
</dbReference>
<evidence type="ECO:0000256" key="2">
    <source>
        <dbReference type="ARBA" id="ARBA00008598"/>
    </source>
</evidence>
<evidence type="ECO:0000256" key="7">
    <source>
        <dbReference type="ARBA" id="ARBA00022759"/>
    </source>
</evidence>
<dbReference type="RefSeq" id="WP_049338439.1">
    <property type="nucleotide sequence ID" value="NZ_CP097094.1"/>
</dbReference>
<dbReference type="GO" id="GO:0005524">
    <property type="term" value="F:ATP binding"/>
    <property type="evidence" value="ECO:0007669"/>
    <property type="project" value="UniProtKB-KW"/>
</dbReference>
<comment type="caution">
    <text evidence="12">The sequence shown here is derived from an EMBL/GenBank/DDBJ whole genome shotgun (WGS) entry which is preliminary data.</text>
</comment>
<keyword evidence="7 12" id="KW-0255">Endonuclease</keyword>
<evidence type="ECO:0000256" key="9">
    <source>
        <dbReference type="ARBA" id="ARBA00022840"/>
    </source>
</evidence>
<dbReference type="PANTHER" id="PTHR30195">
    <property type="entry name" value="TYPE I SITE-SPECIFIC DEOXYRIBONUCLEASE PROTEIN SUBUNIT M AND R"/>
    <property type="match status" value="1"/>
</dbReference>
<evidence type="ECO:0000256" key="6">
    <source>
        <dbReference type="ARBA" id="ARBA00022747"/>
    </source>
</evidence>
<evidence type="ECO:0000256" key="1">
    <source>
        <dbReference type="ARBA" id="ARBA00000851"/>
    </source>
</evidence>
<dbReference type="Pfam" id="PF12008">
    <property type="entry name" value="EcoR124_C"/>
    <property type="match status" value="1"/>
</dbReference>